<organism evidence="1 2">
    <name type="scientific">Araneus ventricosus</name>
    <name type="common">Orbweaver spider</name>
    <name type="synonym">Epeira ventricosa</name>
    <dbReference type="NCBI Taxonomy" id="182803"/>
    <lineage>
        <taxon>Eukaryota</taxon>
        <taxon>Metazoa</taxon>
        <taxon>Ecdysozoa</taxon>
        <taxon>Arthropoda</taxon>
        <taxon>Chelicerata</taxon>
        <taxon>Arachnida</taxon>
        <taxon>Araneae</taxon>
        <taxon>Araneomorphae</taxon>
        <taxon>Entelegynae</taxon>
        <taxon>Araneoidea</taxon>
        <taxon>Araneidae</taxon>
        <taxon>Araneus</taxon>
    </lineage>
</organism>
<evidence type="ECO:0000313" key="2">
    <source>
        <dbReference type="Proteomes" id="UP000499080"/>
    </source>
</evidence>
<evidence type="ECO:0000313" key="1">
    <source>
        <dbReference type="EMBL" id="GBN03504.1"/>
    </source>
</evidence>
<name>A0A4Y2KLP4_ARAVE</name>
<sequence>MTGLKAHVSAFGRLGFIAVVIRSAEQRLVEYRPKTHTELQLPVGTVLSSLSTSFDLRIIYRCFPRMLQPSHKPSGYWNQDHTSLVLYWNRVPLPCKVEPQYSLRFLLVSKALGKTEGIASLCAGRVRFL</sequence>
<proteinExistence type="predicted"/>
<dbReference type="Proteomes" id="UP000499080">
    <property type="component" value="Unassembled WGS sequence"/>
</dbReference>
<dbReference type="AlphaFoldDB" id="A0A4Y2KLP4"/>
<reference evidence="1 2" key="1">
    <citation type="journal article" date="2019" name="Sci. Rep.">
        <title>Orb-weaving spider Araneus ventricosus genome elucidates the spidroin gene catalogue.</title>
        <authorList>
            <person name="Kono N."/>
            <person name="Nakamura H."/>
            <person name="Ohtoshi R."/>
            <person name="Moran D.A.P."/>
            <person name="Shinohara A."/>
            <person name="Yoshida Y."/>
            <person name="Fujiwara M."/>
            <person name="Mori M."/>
            <person name="Tomita M."/>
            <person name="Arakawa K."/>
        </authorList>
    </citation>
    <scope>NUCLEOTIDE SEQUENCE [LARGE SCALE GENOMIC DNA]</scope>
</reference>
<gene>
    <name evidence="1" type="ORF">AVEN_169616_1</name>
</gene>
<accession>A0A4Y2KLP4</accession>
<comment type="caution">
    <text evidence="1">The sequence shown here is derived from an EMBL/GenBank/DDBJ whole genome shotgun (WGS) entry which is preliminary data.</text>
</comment>
<protein>
    <submittedName>
        <fullName evidence="1">Uncharacterized protein</fullName>
    </submittedName>
</protein>
<dbReference type="EMBL" id="BGPR01115288">
    <property type="protein sequence ID" value="GBN03504.1"/>
    <property type="molecule type" value="Genomic_DNA"/>
</dbReference>
<keyword evidence="2" id="KW-1185">Reference proteome</keyword>